<dbReference type="Pfam" id="PF04290">
    <property type="entry name" value="DctQ"/>
    <property type="match status" value="1"/>
</dbReference>
<evidence type="ECO:0000313" key="10">
    <source>
        <dbReference type="Proteomes" id="UP000186110"/>
    </source>
</evidence>
<keyword evidence="2 7" id="KW-0813">Transport</keyword>
<comment type="similarity">
    <text evidence="7">Belongs to the TRAP transporter small permease family.</text>
</comment>
<keyword evidence="6 7" id="KW-0472">Membrane</keyword>
<evidence type="ECO:0000259" key="8">
    <source>
        <dbReference type="Pfam" id="PF04290"/>
    </source>
</evidence>
<dbReference type="eggNOG" id="COG3090">
    <property type="taxonomic scope" value="Bacteria"/>
</dbReference>
<dbReference type="RefSeq" id="WP_029709005.1">
    <property type="nucleotide sequence ID" value="NZ_CP019239.1"/>
</dbReference>
<dbReference type="InterPro" id="IPR055348">
    <property type="entry name" value="DctQ"/>
</dbReference>
<reference evidence="9 10" key="1">
    <citation type="submission" date="2017-01" db="EMBL/GenBank/DDBJ databases">
        <authorList>
            <person name="Mah S.A."/>
            <person name="Swanson W.J."/>
            <person name="Moy G.W."/>
            <person name="Vacquier V.D."/>
        </authorList>
    </citation>
    <scope>NUCLEOTIDE SEQUENCE [LARGE SCALE GENOMIC DNA]</scope>
    <source>
        <strain evidence="9 10">DSM 22694</strain>
    </source>
</reference>
<keyword evidence="5 7" id="KW-1133">Transmembrane helix</keyword>
<keyword evidence="7" id="KW-0997">Cell inner membrane</keyword>
<dbReference type="KEGG" id="rsb:RS694_01945"/>
<sequence length="184" mass="20620">MQRYTRVASLIFGVMMLVLSAAVTLETLLRKLFSFSLGGVDELSGYAIALGAPLAFAVALLERSHIRINLLYLKLAPKRQAMLDAAAVLSLGALAVFLLFFTVQNVLDTRQYQSIAQTPWATPLIYPQALWLIAMLAFALPAVWLMLQVLNLLARRDWEGLRKRFGPESTEDELKAELDDLQRR</sequence>
<dbReference type="AlphaFoldDB" id="A0A1P8K5Y0"/>
<accession>A0A1P8K5Y0</accession>
<keyword evidence="10" id="KW-1185">Reference proteome</keyword>
<keyword evidence="3" id="KW-1003">Cell membrane</keyword>
<evidence type="ECO:0000256" key="5">
    <source>
        <dbReference type="ARBA" id="ARBA00022989"/>
    </source>
</evidence>
<keyword evidence="4 7" id="KW-0812">Transmembrane</keyword>
<evidence type="ECO:0000256" key="4">
    <source>
        <dbReference type="ARBA" id="ARBA00022692"/>
    </source>
</evidence>
<feature type="transmembrane region" description="Helical" evidence="7">
    <location>
        <begin position="82"/>
        <end position="103"/>
    </location>
</feature>
<feature type="transmembrane region" description="Helical" evidence="7">
    <location>
        <begin position="7"/>
        <end position="23"/>
    </location>
</feature>
<proteinExistence type="inferred from homology"/>
<dbReference type="Proteomes" id="UP000186110">
    <property type="component" value="Chromosome"/>
</dbReference>
<evidence type="ECO:0000313" key="9">
    <source>
        <dbReference type="EMBL" id="APW41434.1"/>
    </source>
</evidence>
<dbReference type="EMBL" id="CP019239">
    <property type="protein sequence ID" value="APW41434.1"/>
    <property type="molecule type" value="Genomic_DNA"/>
</dbReference>
<comment type="subcellular location">
    <subcellularLocation>
        <location evidence="7">Cell inner membrane</location>
        <topology evidence="7">Multi-pass membrane protein</topology>
    </subcellularLocation>
    <subcellularLocation>
        <location evidence="1">Cell membrane</location>
        <topology evidence="1">Multi-pass membrane protein</topology>
    </subcellularLocation>
</comment>
<name>A0A1P8K5Y0_9BURK</name>
<evidence type="ECO:0000256" key="7">
    <source>
        <dbReference type="RuleBase" id="RU369079"/>
    </source>
</evidence>
<comment type="subunit">
    <text evidence="7">The complex comprises the extracytoplasmic solute receptor protein and the two transmembrane proteins.</text>
</comment>
<evidence type="ECO:0000256" key="3">
    <source>
        <dbReference type="ARBA" id="ARBA00022475"/>
    </source>
</evidence>
<protein>
    <recommendedName>
        <fullName evidence="7">TRAP transporter small permease protein</fullName>
    </recommendedName>
</protein>
<dbReference type="STRING" id="1484693.RS694_01945"/>
<gene>
    <name evidence="9" type="ORF">RS694_01945</name>
</gene>
<evidence type="ECO:0000256" key="2">
    <source>
        <dbReference type="ARBA" id="ARBA00022448"/>
    </source>
</evidence>
<feature type="transmembrane region" description="Helical" evidence="7">
    <location>
        <begin position="129"/>
        <end position="154"/>
    </location>
</feature>
<comment type="function">
    <text evidence="7">Part of the tripartite ATP-independent periplasmic (TRAP) transport system.</text>
</comment>
<feature type="domain" description="Tripartite ATP-independent periplasmic transporters DctQ component" evidence="8">
    <location>
        <begin position="21"/>
        <end position="143"/>
    </location>
</feature>
<evidence type="ECO:0000256" key="1">
    <source>
        <dbReference type="ARBA" id="ARBA00004651"/>
    </source>
</evidence>
<evidence type="ECO:0000256" key="6">
    <source>
        <dbReference type="ARBA" id="ARBA00023136"/>
    </source>
</evidence>
<feature type="transmembrane region" description="Helical" evidence="7">
    <location>
        <begin position="43"/>
        <end position="61"/>
    </location>
</feature>
<dbReference type="GO" id="GO:0005886">
    <property type="term" value="C:plasma membrane"/>
    <property type="evidence" value="ECO:0007669"/>
    <property type="project" value="UniProtKB-SubCell"/>
</dbReference>
<organism evidence="9 10">
    <name type="scientific">Rhodoferax saidenbachensis</name>
    <dbReference type="NCBI Taxonomy" id="1484693"/>
    <lineage>
        <taxon>Bacteria</taxon>
        <taxon>Pseudomonadati</taxon>
        <taxon>Pseudomonadota</taxon>
        <taxon>Betaproteobacteria</taxon>
        <taxon>Burkholderiales</taxon>
        <taxon>Comamonadaceae</taxon>
        <taxon>Rhodoferax</taxon>
    </lineage>
</organism>
<dbReference type="GO" id="GO:0022857">
    <property type="term" value="F:transmembrane transporter activity"/>
    <property type="evidence" value="ECO:0007669"/>
    <property type="project" value="UniProtKB-UniRule"/>
</dbReference>